<dbReference type="Proteomes" id="UP000800093">
    <property type="component" value="Unassembled WGS sequence"/>
</dbReference>
<dbReference type="SUPFAM" id="SSF47616">
    <property type="entry name" value="GST C-terminal domain-like"/>
    <property type="match status" value="1"/>
</dbReference>
<dbReference type="CDD" id="cd03038">
    <property type="entry name" value="GST_N_etherase_LigE"/>
    <property type="match status" value="1"/>
</dbReference>
<evidence type="ECO:0000259" key="2">
    <source>
        <dbReference type="Pfam" id="PF22041"/>
    </source>
</evidence>
<keyword evidence="4" id="KW-1185">Reference proteome</keyword>
<evidence type="ECO:0000313" key="3">
    <source>
        <dbReference type="EMBL" id="KAF2264480.1"/>
    </source>
</evidence>
<dbReference type="InterPro" id="IPR036249">
    <property type="entry name" value="Thioredoxin-like_sf"/>
</dbReference>
<dbReference type="Gene3D" id="1.20.1050.10">
    <property type="match status" value="1"/>
</dbReference>
<name>A0A9P4N043_9PLEO</name>
<accession>A0A9P4N043</accession>
<sequence length="237" mass="27601">MSVTLYDIPSKDGTTWSLNPWKTRMILNYKGIPYKTEWVEYPDLNPILKSCGFQPHDSDMPGYYTDYTSPAVRFEDGECVMDSWKIAQEIERRYPSPPLHLDDPVVVSVRDHIGKLTKPLAAHFLPKVPRVLLSERSAEYFERTRKGWFNMPLSQFEKEQATEERWKEVEQPAKEIADLLKRQGGPMFLGKTISYADFIFVSFLNFFKAIDAEVYERFLALDSSFATVYEACKQWLV</sequence>
<dbReference type="InterPro" id="IPR036282">
    <property type="entry name" value="Glutathione-S-Trfase_C_sf"/>
</dbReference>
<dbReference type="InterPro" id="IPR004045">
    <property type="entry name" value="Glutathione_S-Trfase_N"/>
</dbReference>
<dbReference type="Pfam" id="PF13409">
    <property type="entry name" value="GST_N_2"/>
    <property type="match status" value="1"/>
</dbReference>
<dbReference type="AlphaFoldDB" id="A0A9P4N043"/>
<dbReference type="InterPro" id="IPR054416">
    <property type="entry name" value="GST_UstS-like_C"/>
</dbReference>
<evidence type="ECO:0000313" key="4">
    <source>
        <dbReference type="Proteomes" id="UP000800093"/>
    </source>
</evidence>
<dbReference type="OrthoDB" id="4951845at2759"/>
<evidence type="ECO:0000259" key="1">
    <source>
        <dbReference type="Pfam" id="PF13409"/>
    </source>
</evidence>
<dbReference type="CDD" id="cd00299">
    <property type="entry name" value="GST_C_family"/>
    <property type="match status" value="1"/>
</dbReference>
<protein>
    <submittedName>
        <fullName evidence="3">Glutathione S-transferas-like protein</fullName>
    </submittedName>
</protein>
<dbReference type="EMBL" id="ML986615">
    <property type="protein sequence ID" value="KAF2264480.1"/>
    <property type="molecule type" value="Genomic_DNA"/>
</dbReference>
<dbReference type="Pfam" id="PF22041">
    <property type="entry name" value="GST_C_7"/>
    <property type="match status" value="1"/>
</dbReference>
<reference evidence="4" key="1">
    <citation type="journal article" date="2020" name="Stud. Mycol.">
        <title>101 Dothideomycetes genomes: A test case for predicting lifestyles and emergence of pathogens.</title>
        <authorList>
            <person name="Haridas S."/>
            <person name="Albert R."/>
            <person name="Binder M."/>
            <person name="Bloem J."/>
            <person name="LaButti K."/>
            <person name="Salamov A."/>
            <person name="Andreopoulos B."/>
            <person name="Baker S."/>
            <person name="Barry K."/>
            <person name="Bills G."/>
            <person name="Bluhm B."/>
            <person name="Cannon C."/>
            <person name="Castanera R."/>
            <person name="Culley D."/>
            <person name="Daum C."/>
            <person name="Ezra D."/>
            <person name="Gonzalez J."/>
            <person name="Henrissat B."/>
            <person name="Kuo A."/>
            <person name="Liang C."/>
            <person name="Lipzen A."/>
            <person name="Lutzoni F."/>
            <person name="Magnuson J."/>
            <person name="Mondo S."/>
            <person name="Nolan M."/>
            <person name="Ohm R."/>
            <person name="Pangilinan J."/>
            <person name="Park H.-J."/>
            <person name="Ramirez L."/>
            <person name="Alfaro M."/>
            <person name="Sun H."/>
            <person name="Tritt A."/>
            <person name="Yoshinaga Y."/>
            <person name="Zwiers L.-H."/>
            <person name="Turgeon B."/>
            <person name="Goodwin S."/>
            <person name="Spatafora J."/>
            <person name="Crous P."/>
            <person name="Grigoriev I."/>
        </authorList>
    </citation>
    <scope>NUCLEOTIDE SEQUENCE [LARGE SCALE GENOMIC DNA]</scope>
    <source>
        <strain evidence="4">CBS 304.66</strain>
    </source>
</reference>
<gene>
    <name evidence="3" type="ORF">CC78DRAFT_494918</name>
</gene>
<feature type="domain" description="GST N-terminal" evidence="1">
    <location>
        <begin position="16"/>
        <end position="92"/>
    </location>
</feature>
<organism evidence="3 4">
    <name type="scientific">Lojkania enalia</name>
    <dbReference type="NCBI Taxonomy" id="147567"/>
    <lineage>
        <taxon>Eukaryota</taxon>
        <taxon>Fungi</taxon>
        <taxon>Dikarya</taxon>
        <taxon>Ascomycota</taxon>
        <taxon>Pezizomycotina</taxon>
        <taxon>Dothideomycetes</taxon>
        <taxon>Pleosporomycetidae</taxon>
        <taxon>Pleosporales</taxon>
        <taxon>Pleosporales incertae sedis</taxon>
        <taxon>Lojkania</taxon>
    </lineage>
</organism>
<feature type="domain" description="Glutathione S-transferase UstS-like C-terminal" evidence="2">
    <location>
        <begin position="115"/>
        <end position="235"/>
    </location>
</feature>
<dbReference type="Gene3D" id="3.40.30.10">
    <property type="entry name" value="Glutaredoxin"/>
    <property type="match status" value="1"/>
</dbReference>
<comment type="caution">
    <text evidence="3">The sequence shown here is derived from an EMBL/GenBank/DDBJ whole genome shotgun (WGS) entry which is preliminary data.</text>
</comment>
<dbReference type="SUPFAM" id="SSF52833">
    <property type="entry name" value="Thioredoxin-like"/>
    <property type="match status" value="1"/>
</dbReference>
<proteinExistence type="predicted"/>